<reference evidence="2 3" key="1">
    <citation type="submission" date="2020-07" db="EMBL/GenBank/DDBJ databases">
        <title>Metarhizium humberi genome.</title>
        <authorList>
            <person name="Lysoe E."/>
        </authorList>
    </citation>
    <scope>NUCLEOTIDE SEQUENCE [LARGE SCALE GENOMIC DNA]</scope>
    <source>
        <strain evidence="2 3">ESALQ1638</strain>
    </source>
</reference>
<organism evidence="2 3">
    <name type="scientific">Metarhizium humberi</name>
    <dbReference type="NCBI Taxonomy" id="2596975"/>
    <lineage>
        <taxon>Eukaryota</taxon>
        <taxon>Fungi</taxon>
        <taxon>Dikarya</taxon>
        <taxon>Ascomycota</taxon>
        <taxon>Pezizomycotina</taxon>
        <taxon>Sordariomycetes</taxon>
        <taxon>Hypocreomycetidae</taxon>
        <taxon>Hypocreales</taxon>
        <taxon>Clavicipitaceae</taxon>
        <taxon>Metarhizium</taxon>
    </lineage>
</organism>
<accession>A0A9P8S461</accession>
<feature type="region of interest" description="Disordered" evidence="1">
    <location>
        <begin position="1"/>
        <end position="27"/>
    </location>
</feature>
<feature type="compositionally biased region" description="Basic and acidic residues" evidence="1">
    <location>
        <begin position="1"/>
        <end position="22"/>
    </location>
</feature>
<evidence type="ECO:0000313" key="3">
    <source>
        <dbReference type="Proteomes" id="UP000764110"/>
    </source>
</evidence>
<name>A0A9P8S461_9HYPO</name>
<proteinExistence type="predicted"/>
<feature type="region of interest" description="Disordered" evidence="1">
    <location>
        <begin position="130"/>
        <end position="149"/>
    </location>
</feature>
<feature type="compositionally biased region" description="Basic and acidic residues" evidence="1">
    <location>
        <begin position="57"/>
        <end position="89"/>
    </location>
</feature>
<evidence type="ECO:0000313" key="2">
    <source>
        <dbReference type="EMBL" id="KAH0593789.1"/>
    </source>
</evidence>
<protein>
    <submittedName>
        <fullName evidence="2">Uncharacterized protein</fullName>
    </submittedName>
</protein>
<comment type="caution">
    <text evidence="2">The sequence shown here is derived from an EMBL/GenBank/DDBJ whole genome shotgun (WGS) entry which is preliminary data.</text>
</comment>
<gene>
    <name evidence="2" type="ORF">MHUMG1_08540</name>
</gene>
<feature type="region of interest" description="Disordered" evidence="1">
    <location>
        <begin position="54"/>
        <end position="117"/>
    </location>
</feature>
<dbReference type="Proteomes" id="UP000764110">
    <property type="component" value="Unassembled WGS sequence"/>
</dbReference>
<feature type="compositionally biased region" description="Polar residues" evidence="1">
    <location>
        <begin position="135"/>
        <end position="148"/>
    </location>
</feature>
<sequence>MTGREYDGKREDSEGESPGERRRGGKLARPWNVECFGIVEFLWETNGLVVAHSGANDNERSERRARTLEFGEERESKVQDKRERSREEGVQGGEGRKTKRTGQTGSGVEKTGAAGRLGPLALTGTWAGGVHGRQRSYSGRQQGNSGHWDQTIACKGRSMYL</sequence>
<evidence type="ECO:0000256" key="1">
    <source>
        <dbReference type="SAM" id="MobiDB-lite"/>
    </source>
</evidence>
<keyword evidence="3" id="KW-1185">Reference proteome</keyword>
<dbReference type="EMBL" id="JACEFI010000019">
    <property type="protein sequence ID" value="KAH0593789.1"/>
    <property type="molecule type" value="Genomic_DNA"/>
</dbReference>
<dbReference type="AlphaFoldDB" id="A0A9P8S461"/>